<dbReference type="PATRIC" id="fig|84531.7.peg.1547"/>
<organism evidence="2 3">
    <name type="scientific">Lysobacter antibioticus</name>
    <dbReference type="NCBI Taxonomy" id="84531"/>
    <lineage>
        <taxon>Bacteria</taxon>
        <taxon>Pseudomonadati</taxon>
        <taxon>Pseudomonadota</taxon>
        <taxon>Gammaproteobacteria</taxon>
        <taxon>Lysobacterales</taxon>
        <taxon>Lysobacteraceae</taxon>
        <taxon>Lysobacter</taxon>
    </lineage>
</organism>
<evidence type="ECO:0000313" key="3">
    <source>
        <dbReference type="Proteomes" id="UP000060787"/>
    </source>
</evidence>
<reference evidence="2 3" key="1">
    <citation type="journal article" date="2015" name="BMC Genomics">
        <title>Comparative genomics and metabolic profiling of the genus Lysobacter.</title>
        <authorList>
            <person name="de Bruijn I."/>
            <person name="Cheng X."/>
            <person name="de Jager V."/>
            <person name="Exposito R.G."/>
            <person name="Watrous J."/>
            <person name="Patel N."/>
            <person name="Postma J."/>
            <person name="Dorrestein P.C."/>
            <person name="Kobayashi D."/>
            <person name="Raaijmakers J.M."/>
        </authorList>
    </citation>
    <scope>NUCLEOTIDE SEQUENCE [LARGE SCALE GENOMIC DNA]</scope>
    <source>
        <strain evidence="2 3">76</strain>
    </source>
</reference>
<proteinExistence type="predicted"/>
<accession>A0A0S2DVY5</accession>
<protein>
    <submittedName>
        <fullName evidence="2">Uncharacterized protein</fullName>
    </submittedName>
</protein>
<evidence type="ECO:0000256" key="1">
    <source>
        <dbReference type="SAM" id="MobiDB-lite"/>
    </source>
</evidence>
<gene>
    <name evidence="2" type="ORF">LA76x_1938</name>
</gene>
<feature type="region of interest" description="Disordered" evidence="1">
    <location>
        <begin position="1"/>
        <end position="24"/>
    </location>
</feature>
<keyword evidence="3" id="KW-1185">Reference proteome</keyword>
<dbReference type="EMBL" id="CP011129">
    <property type="protein sequence ID" value="ALN80082.1"/>
    <property type="molecule type" value="Genomic_DNA"/>
</dbReference>
<sequence>MTLSKSPPAGFPGPVLRAGRDRADGAVTDGAGENVAQAVTRVNA</sequence>
<dbReference type="KEGG" id="laq:GLA29479_1569"/>
<dbReference type="AlphaFoldDB" id="A0A0S2DVY5"/>
<dbReference type="KEGG" id="lab:LA76x_1938"/>
<evidence type="ECO:0000313" key="2">
    <source>
        <dbReference type="EMBL" id="ALN80082.1"/>
    </source>
</evidence>
<name>A0A0S2DVY5_LYSAN</name>
<dbReference type="Proteomes" id="UP000060787">
    <property type="component" value="Chromosome"/>
</dbReference>